<dbReference type="RefSeq" id="WP_227011245.1">
    <property type="nucleotide sequence ID" value="NZ_CP147246.1"/>
</dbReference>
<dbReference type="EMBL" id="NIBQ01000002">
    <property type="protein sequence ID" value="OUZ33122.1"/>
    <property type="molecule type" value="Genomic_DNA"/>
</dbReference>
<feature type="transmembrane region" description="Helical" evidence="2">
    <location>
        <begin position="183"/>
        <end position="201"/>
    </location>
</feature>
<organism evidence="4">
    <name type="scientific">Candidatus Enterococcus dunnyi</name>
    <dbReference type="NCBI Taxonomy" id="1834192"/>
    <lineage>
        <taxon>Bacteria</taxon>
        <taxon>Bacillati</taxon>
        <taxon>Bacillota</taxon>
        <taxon>Bacilli</taxon>
        <taxon>Lactobacillales</taxon>
        <taxon>Enterococcaceae</taxon>
        <taxon>Enterococcus</taxon>
    </lineage>
</organism>
<dbReference type="PANTHER" id="PTHR36435:SF1">
    <property type="entry name" value="CAAX AMINO TERMINAL PROTEASE FAMILY PROTEIN"/>
    <property type="match status" value="1"/>
</dbReference>
<feature type="transmembrane region" description="Helical" evidence="2">
    <location>
        <begin position="208"/>
        <end position="228"/>
    </location>
</feature>
<comment type="similarity">
    <text evidence="1">Belongs to the UPF0177 family.</text>
</comment>
<reference evidence="5" key="3">
    <citation type="submission" date="2024-03" db="EMBL/GenBank/DDBJ databases">
        <title>The Genome Sequence of Enterococcus sp. DIV0238c.</title>
        <authorList>
            <consortium name="The Broad Institute Genomics Platform"/>
            <consortium name="The Broad Institute Microbial Omics Core"/>
            <consortium name="The Broad Institute Genomic Center for Infectious Diseases"/>
            <person name="Earl A."/>
            <person name="Manson A."/>
            <person name="Gilmore M."/>
            <person name="Schwartman J."/>
            <person name="Shea T."/>
            <person name="Abouelleil A."/>
            <person name="Cao P."/>
            <person name="Chapman S."/>
            <person name="Cusick C."/>
            <person name="Young S."/>
            <person name="Neafsey D."/>
            <person name="Nusbaum C."/>
            <person name="Birren B."/>
        </authorList>
    </citation>
    <scope>NUCLEOTIDE SEQUENCE</scope>
    <source>
        <strain evidence="5">9D6_DIV0238</strain>
    </source>
</reference>
<keyword evidence="6" id="KW-1185">Reference proteome</keyword>
<evidence type="ECO:0000256" key="2">
    <source>
        <dbReference type="SAM" id="Phobius"/>
    </source>
</evidence>
<evidence type="ECO:0000313" key="6">
    <source>
        <dbReference type="Proteomes" id="UP000196151"/>
    </source>
</evidence>
<evidence type="ECO:0000256" key="1">
    <source>
        <dbReference type="ARBA" id="ARBA00009067"/>
    </source>
</evidence>
<dbReference type="InterPro" id="IPR003675">
    <property type="entry name" value="Rce1/LyrA-like_dom"/>
</dbReference>
<feature type="transmembrane region" description="Helical" evidence="2">
    <location>
        <begin position="89"/>
        <end position="110"/>
    </location>
</feature>
<keyword evidence="2" id="KW-0472">Membrane</keyword>
<feature type="transmembrane region" description="Helical" evidence="2">
    <location>
        <begin position="48"/>
        <end position="68"/>
    </location>
</feature>
<proteinExistence type="inferred from homology"/>
<dbReference type="Proteomes" id="UP000196151">
    <property type="component" value="Chromosome"/>
</dbReference>
<feature type="domain" description="CAAX prenyl protease 2/Lysostaphin resistance protein A-like" evidence="3">
    <location>
        <begin position="130"/>
        <end position="219"/>
    </location>
</feature>
<dbReference type="PANTHER" id="PTHR36435">
    <property type="entry name" value="SLR1288 PROTEIN"/>
    <property type="match status" value="1"/>
</dbReference>
<dbReference type="GO" id="GO:0004175">
    <property type="term" value="F:endopeptidase activity"/>
    <property type="evidence" value="ECO:0007669"/>
    <property type="project" value="UniProtKB-ARBA"/>
</dbReference>
<dbReference type="AlphaFoldDB" id="A0A200J7B8"/>
<reference evidence="4" key="1">
    <citation type="submission" date="2017-05" db="EMBL/GenBank/DDBJ databases">
        <title>The Genome Sequence of Enterococcus sp. 9D6_DIV0238.</title>
        <authorList>
            <consortium name="The Broad Institute Genomics Platform"/>
            <consortium name="The Broad Institute Genomic Center for Infectious Diseases"/>
            <person name="Earl A."/>
            <person name="Manson A."/>
            <person name="Schwartman J."/>
            <person name="Gilmore M."/>
            <person name="Abouelleil A."/>
            <person name="Cao P."/>
            <person name="Chapman S."/>
            <person name="Cusick C."/>
            <person name="Shea T."/>
            <person name="Young S."/>
            <person name="Neafsey D."/>
            <person name="Nusbaum C."/>
            <person name="Birren B."/>
        </authorList>
    </citation>
    <scope>NUCLEOTIDE SEQUENCE [LARGE SCALE GENOMIC DNA]</scope>
    <source>
        <strain evidence="4">9D6_DIV0238</strain>
    </source>
</reference>
<feature type="transmembrane region" description="Helical" evidence="2">
    <location>
        <begin position="157"/>
        <end position="177"/>
    </location>
</feature>
<dbReference type="Pfam" id="PF02517">
    <property type="entry name" value="Rce1-like"/>
    <property type="match status" value="1"/>
</dbReference>
<dbReference type="GO" id="GO:0080120">
    <property type="term" value="P:CAAX-box protein maturation"/>
    <property type="evidence" value="ECO:0007669"/>
    <property type="project" value="UniProtKB-ARBA"/>
</dbReference>
<evidence type="ECO:0000259" key="3">
    <source>
        <dbReference type="Pfam" id="PF02517"/>
    </source>
</evidence>
<keyword evidence="2" id="KW-0812">Transmembrane</keyword>
<sequence length="229" mass="24955">MDVMKKVFMYTKKFFIVIGLFLLSQISMTVFGIVKGFSQASGEANLSLAVSIILILLEIGNIWLLVFLAKKLGFFTIKFDFLTGKNIGIIIGGYVLARIVAIVGTLLLNAQGTNSTANDAAIQTMFTGENPLLIILLIGISAPIMEEIVFRGGIIGFWLKDYPIIGIALSSVIFGLMHGPTDLISFLIYGLIGLILSVVYYKTKRLELSIAIHFLNNILGAIMIAFGLI</sequence>
<name>A0A200J7B8_9ENTE</name>
<gene>
    <name evidence="5" type="ORF">A5889_001248</name>
    <name evidence="4" type="ORF">A5889_001831</name>
</gene>
<dbReference type="InterPro" id="IPR052710">
    <property type="entry name" value="CAAX_protease"/>
</dbReference>
<reference evidence="5" key="2">
    <citation type="submission" date="2017-05" db="EMBL/GenBank/DDBJ databases">
        <authorList>
            <consortium name="The Broad Institute Genomics Platform"/>
            <consortium name="The Broad Institute Genomic Center for Infectious Diseases"/>
            <person name="Earl A."/>
            <person name="Manson A."/>
            <person name="Schwartman J."/>
            <person name="Gilmore M."/>
            <person name="Abouelleil A."/>
            <person name="Cao P."/>
            <person name="Chapman S."/>
            <person name="Cusick C."/>
            <person name="Shea T."/>
            <person name="Young S."/>
            <person name="Neafsey D."/>
            <person name="Nusbaum C."/>
            <person name="Birren B."/>
        </authorList>
    </citation>
    <scope>NUCLEOTIDE SEQUENCE</scope>
    <source>
        <strain evidence="5">9D6_DIV0238</strain>
    </source>
</reference>
<evidence type="ECO:0000313" key="4">
    <source>
        <dbReference type="EMBL" id="OUZ33122.1"/>
    </source>
</evidence>
<feature type="transmembrane region" description="Helical" evidence="2">
    <location>
        <begin position="130"/>
        <end position="150"/>
    </location>
</feature>
<accession>A0A200J7B8</accession>
<evidence type="ECO:0000313" key="5">
    <source>
        <dbReference type="EMBL" id="WYJ93746.1"/>
    </source>
</evidence>
<dbReference type="EMBL" id="CP147246">
    <property type="protein sequence ID" value="WYJ93746.1"/>
    <property type="molecule type" value="Genomic_DNA"/>
</dbReference>
<protein>
    <recommendedName>
        <fullName evidence="3">CAAX prenyl protease 2/Lysostaphin resistance protein A-like domain-containing protein</fullName>
    </recommendedName>
</protein>
<keyword evidence="2" id="KW-1133">Transmembrane helix</keyword>